<dbReference type="AlphaFoldDB" id="A0A1B8HRR4"/>
<name>A0A1B8HRR4_9GAMM</name>
<dbReference type="OrthoDB" id="9964199at2"/>
<dbReference type="RefSeq" id="WP_067400463.1">
    <property type="nucleotide sequence ID" value="NZ_LZEY01000008.1"/>
</dbReference>
<evidence type="ECO:0000313" key="2">
    <source>
        <dbReference type="Proteomes" id="UP000092377"/>
    </source>
</evidence>
<dbReference type="Proteomes" id="UP000092377">
    <property type="component" value="Unassembled WGS sequence"/>
</dbReference>
<accession>A0A1B8HRR4</accession>
<proteinExistence type="predicted"/>
<keyword evidence="2" id="KW-1185">Reference proteome</keyword>
<reference evidence="2" key="1">
    <citation type="submission" date="2016-06" db="EMBL/GenBank/DDBJ databases">
        <authorList>
            <person name="Butler K."/>
        </authorList>
    </citation>
    <scope>NUCLEOTIDE SEQUENCE [LARGE SCALE GENOMIC DNA]</scope>
    <source>
        <strain evidence="2">GCSL-Mp20</strain>
    </source>
</reference>
<organism evidence="1 2">
    <name type="scientific">Morganella psychrotolerans</name>
    <dbReference type="NCBI Taxonomy" id="368603"/>
    <lineage>
        <taxon>Bacteria</taxon>
        <taxon>Pseudomonadati</taxon>
        <taxon>Pseudomonadota</taxon>
        <taxon>Gammaproteobacteria</taxon>
        <taxon>Enterobacterales</taxon>
        <taxon>Morganellaceae</taxon>
        <taxon>Morganella</taxon>
    </lineage>
</organism>
<protein>
    <submittedName>
        <fullName evidence="1">Uncharacterized protein</fullName>
    </submittedName>
</protein>
<comment type="caution">
    <text evidence="1">The sequence shown here is derived from an EMBL/GenBank/DDBJ whole genome shotgun (WGS) entry which is preliminary data.</text>
</comment>
<gene>
    <name evidence="1" type="ORF">AYY18_16870</name>
</gene>
<evidence type="ECO:0000313" key="1">
    <source>
        <dbReference type="EMBL" id="OBU12195.1"/>
    </source>
</evidence>
<sequence length="63" mass="7326">MQNEIISQLDSYISALSRHRELADCTQERRTSYHVSHLDELIGVLRSAKREIENCRSASHENQ</sequence>
<dbReference type="EMBL" id="LZEY01000008">
    <property type="protein sequence ID" value="OBU12195.1"/>
    <property type="molecule type" value="Genomic_DNA"/>
</dbReference>